<dbReference type="PROSITE" id="PS51999">
    <property type="entry name" value="ZF_GRF"/>
    <property type="match status" value="1"/>
</dbReference>
<dbReference type="Pfam" id="PF06839">
    <property type="entry name" value="Zn_ribbon_GRF"/>
    <property type="match status" value="1"/>
</dbReference>
<reference evidence="3" key="1">
    <citation type="submission" date="2015-06" db="UniProtKB">
        <authorList>
            <consortium name="EnsemblPlants"/>
        </authorList>
    </citation>
    <scope>IDENTIFICATION</scope>
</reference>
<proteinExistence type="predicted"/>
<evidence type="ECO:0000259" key="2">
    <source>
        <dbReference type="PROSITE" id="PS51999"/>
    </source>
</evidence>
<dbReference type="InterPro" id="IPR010666">
    <property type="entry name" value="Znf_GRF"/>
</dbReference>
<name>M8B6W7_AEGTA</name>
<organism evidence="3">
    <name type="scientific">Aegilops tauschii</name>
    <name type="common">Tausch's goatgrass</name>
    <name type="synonym">Aegilops squarrosa</name>
    <dbReference type="NCBI Taxonomy" id="37682"/>
    <lineage>
        <taxon>Eukaryota</taxon>
        <taxon>Viridiplantae</taxon>
        <taxon>Streptophyta</taxon>
        <taxon>Embryophyta</taxon>
        <taxon>Tracheophyta</taxon>
        <taxon>Spermatophyta</taxon>
        <taxon>Magnoliopsida</taxon>
        <taxon>Liliopsida</taxon>
        <taxon>Poales</taxon>
        <taxon>Poaceae</taxon>
        <taxon>BOP clade</taxon>
        <taxon>Pooideae</taxon>
        <taxon>Triticodae</taxon>
        <taxon>Triticeae</taxon>
        <taxon>Triticinae</taxon>
        <taxon>Aegilops</taxon>
    </lineage>
</organism>
<keyword evidence="1" id="KW-0479">Metal-binding</keyword>
<accession>M8B6W7</accession>
<keyword evidence="1" id="KW-0862">Zinc</keyword>
<dbReference type="EnsemblPlants" id="EMT12507">
    <property type="protein sequence ID" value="EMT12507"/>
    <property type="gene ID" value="F775_24755"/>
</dbReference>
<feature type="domain" description="GRF-type" evidence="2">
    <location>
        <begin position="15"/>
        <end position="60"/>
    </location>
</feature>
<evidence type="ECO:0000256" key="1">
    <source>
        <dbReference type="PROSITE-ProRule" id="PRU01343"/>
    </source>
</evidence>
<keyword evidence="1" id="KW-0863">Zinc-finger</keyword>
<protein>
    <recommendedName>
        <fullName evidence="2">GRF-type domain-containing protein</fullName>
    </recommendedName>
</protein>
<dbReference type="GO" id="GO:0008270">
    <property type="term" value="F:zinc ion binding"/>
    <property type="evidence" value="ECO:0007669"/>
    <property type="project" value="UniProtKB-KW"/>
</dbReference>
<dbReference type="AlphaFoldDB" id="M8B6W7"/>
<evidence type="ECO:0000313" key="3">
    <source>
        <dbReference type="EnsemblPlants" id="EMT12507"/>
    </source>
</evidence>
<sequence length="87" mass="9510">MASSSSSVRSRITMCPDCGKVQVETNISGIEGPNFGKHLYKCPIDSGPDKCGWFKWEEPYAGILRRHQVAALQGTRLICSRAHLSSG</sequence>